<dbReference type="EMBL" id="CM056743">
    <property type="protein sequence ID" value="KAJ8671026.1"/>
    <property type="molecule type" value="Genomic_DNA"/>
</dbReference>
<evidence type="ECO:0000313" key="2">
    <source>
        <dbReference type="Proteomes" id="UP001239111"/>
    </source>
</evidence>
<accession>A0ACC2NJE6</accession>
<protein>
    <submittedName>
        <fullName evidence="1">Uncharacterized protein</fullName>
    </submittedName>
</protein>
<proteinExistence type="predicted"/>
<name>A0ACC2NJE6_9HYME</name>
<evidence type="ECO:0000313" key="1">
    <source>
        <dbReference type="EMBL" id="KAJ8671026.1"/>
    </source>
</evidence>
<reference evidence="1" key="1">
    <citation type="submission" date="2023-04" db="EMBL/GenBank/DDBJ databases">
        <title>A chromosome-level genome assembly of the parasitoid wasp Eretmocerus hayati.</title>
        <authorList>
            <person name="Zhong Y."/>
            <person name="Liu S."/>
            <person name="Liu Y."/>
        </authorList>
    </citation>
    <scope>NUCLEOTIDE SEQUENCE</scope>
    <source>
        <strain evidence="1">ZJU_SS_LIU_2023</strain>
    </source>
</reference>
<comment type="caution">
    <text evidence="1">The sequence shown here is derived from an EMBL/GenBank/DDBJ whole genome shotgun (WGS) entry which is preliminary data.</text>
</comment>
<keyword evidence="2" id="KW-1185">Reference proteome</keyword>
<gene>
    <name evidence="1" type="ORF">QAD02_002285</name>
</gene>
<sequence length="316" mass="36961">MYGMDGKFNANDVIKYNHHLARLLGEEGISVEYISADGDPKLLRAHRIISGLSSEQYSEIPRTYTTNDETIVLPEYHAYIKENLIPTQDQVHVVTKLRNNLIKDSCVLPMGTRMASSSDLEDLIQVHSKDKHKLTRPDLKPNDKMHFKSVLRVCNKLTIDQLKKYVKRREATQMYLTCMNCIARSSLCKNLNIRERVYCMWYPLYFFRLWREWIMQHPVHNLTHNAITNNTYVCIELNGHCIIQMVLLAIERNDFKTFYPWLIGSQSCESFFKVFRCDSTVQSLIMNCTVLEGTKKIEKNSTDARHISARFQKRQN</sequence>
<dbReference type="Proteomes" id="UP001239111">
    <property type="component" value="Chromosome 3"/>
</dbReference>
<organism evidence="1 2">
    <name type="scientific">Eretmocerus hayati</name>
    <dbReference type="NCBI Taxonomy" id="131215"/>
    <lineage>
        <taxon>Eukaryota</taxon>
        <taxon>Metazoa</taxon>
        <taxon>Ecdysozoa</taxon>
        <taxon>Arthropoda</taxon>
        <taxon>Hexapoda</taxon>
        <taxon>Insecta</taxon>
        <taxon>Pterygota</taxon>
        <taxon>Neoptera</taxon>
        <taxon>Endopterygota</taxon>
        <taxon>Hymenoptera</taxon>
        <taxon>Apocrita</taxon>
        <taxon>Proctotrupomorpha</taxon>
        <taxon>Chalcidoidea</taxon>
        <taxon>Aphelinidae</taxon>
        <taxon>Aphelininae</taxon>
        <taxon>Eretmocerus</taxon>
    </lineage>
</organism>